<evidence type="ECO:0000313" key="3">
    <source>
        <dbReference type="EMBL" id="MDF2096175.1"/>
    </source>
</evidence>
<gene>
    <name evidence="3" type="primary">ccsA</name>
    <name evidence="3" type="ORF">P2G67_09330</name>
</gene>
<comment type="caution">
    <text evidence="3">The sequence shown here is derived from an EMBL/GenBank/DDBJ whole genome shotgun (WGS) entry which is preliminary data.</text>
</comment>
<feature type="transmembrane region" description="Helical" evidence="1">
    <location>
        <begin position="243"/>
        <end position="262"/>
    </location>
</feature>
<feature type="transmembrane region" description="Helical" evidence="1">
    <location>
        <begin position="214"/>
        <end position="231"/>
    </location>
</feature>
<feature type="transmembrane region" description="Helical" evidence="1">
    <location>
        <begin position="33"/>
        <end position="57"/>
    </location>
</feature>
<feature type="transmembrane region" description="Helical" evidence="1">
    <location>
        <begin position="63"/>
        <end position="82"/>
    </location>
</feature>
<feature type="domain" description="Cytochrome c assembly protein" evidence="2">
    <location>
        <begin position="60"/>
        <end position="264"/>
    </location>
</feature>
<evidence type="ECO:0000259" key="2">
    <source>
        <dbReference type="Pfam" id="PF01578"/>
    </source>
</evidence>
<dbReference type="Pfam" id="PF01578">
    <property type="entry name" value="Cytochrom_C_asm"/>
    <property type="match status" value="1"/>
</dbReference>
<reference evidence="3 4" key="1">
    <citation type="submission" date="2023-03" db="EMBL/GenBank/DDBJ databases">
        <title>Fodinicurvata sp. CAU 1616 isolated from sea sendiment.</title>
        <authorList>
            <person name="Kim W."/>
        </authorList>
    </citation>
    <scope>NUCLEOTIDE SEQUENCE [LARGE SCALE GENOMIC DNA]</scope>
    <source>
        <strain evidence="3 4">CAU 1616</strain>
    </source>
</reference>
<feature type="transmembrane region" description="Helical" evidence="1">
    <location>
        <begin position="180"/>
        <end position="202"/>
    </location>
</feature>
<dbReference type="InterPro" id="IPR052372">
    <property type="entry name" value="YpjD/HemX"/>
</dbReference>
<evidence type="ECO:0000256" key="1">
    <source>
        <dbReference type="SAM" id="Phobius"/>
    </source>
</evidence>
<keyword evidence="1" id="KW-0812">Transmembrane</keyword>
<protein>
    <submittedName>
        <fullName evidence="3">Cytochrome c biogenesis protein CcsA</fullName>
    </submittedName>
</protein>
<feature type="transmembrane region" description="Helical" evidence="1">
    <location>
        <begin position="89"/>
        <end position="110"/>
    </location>
</feature>
<evidence type="ECO:0000313" key="4">
    <source>
        <dbReference type="Proteomes" id="UP001215503"/>
    </source>
</evidence>
<dbReference type="Proteomes" id="UP001215503">
    <property type="component" value="Unassembled WGS sequence"/>
</dbReference>
<dbReference type="InterPro" id="IPR002541">
    <property type="entry name" value="Cyt_c_assembly"/>
</dbReference>
<name>A0ABT5YN63_9PROT</name>
<dbReference type="PANTHER" id="PTHR38034:SF1">
    <property type="entry name" value="INNER MEMBRANE PROTEIN YPJD"/>
    <property type="match status" value="1"/>
</dbReference>
<sequence>MLDKPLLSLFALAALTPAAALLPWRPTPQRDSLFWLLLVVAVAGSALFAVRAFIGAWDSSLGLALWLSITTTLLFFALLCLLSREAWRLAPLLLPYLLLLGLLATVTASQQGQVRVGGLPEAWLLLHISAAVATYALATLAAVAGAAVFLQERRLKRKQVGGVSARLPSIAVGESLQYRLLLAAEVVLGADLLTGWALRYFAATPAMAIDHKTLLSVLAFLVILVLLWLQGRSGLRGRRAGRVVLLAYLLLTLAYPGVKFVTDVLLS</sequence>
<accession>A0ABT5YN63</accession>
<keyword evidence="4" id="KW-1185">Reference proteome</keyword>
<proteinExistence type="predicted"/>
<feature type="transmembrane region" description="Helical" evidence="1">
    <location>
        <begin position="122"/>
        <end position="150"/>
    </location>
</feature>
<keyword evidence="1" id="KW-1133">Transmembrane helix</keyword>
<dbReference type="EMBL" id="JARHUD010000005">
    <property type="protein sequence ID" value="MDF2096175.1"/>
    <property type="molecule type" value="Genomic_DNA"/>
</dbReference>
<feature type="transmembrane region" description="Helical" evidence="1">
    <location>
        <begin position="6"/>
        <end position="24"/>
    </location>
</feature>
<organism evidence="3 4">
    <name type="scientific">Aquibaculum arenosum</name>
    <dbReference type="NCBI Taxonomy" id="3032591"/>
    <lineage>
        <taxon>Bacteria</taxon>
        <taxon>Pseudomonadati</taxon>
        <taxon>Pseudomonadota</taxon>
        <taxon>Alphaproteobacteria</taxon>
        <taxon>Rhodospirillales</taxon>
        <taxon>Rhodovibrionaceae</taxon>
        <taxon>Aquibaculum</taxon>
    </lineage>
</organism>
<dbReference type="PANTHER" id="PTHR38034">
    <property type="entry name" value="INNER MEMBRANE PROTEIN YPJD"/>
    <property type="match status" value="1"/>
</dbReference>
<keyword evidence="1" id="KW-0472">Membrane</keyword>